<proteinExistence type="predicted"/>
<name>A0A1T2X3Y9_9BACL</name>
<evidence type="ECO:0000313" key="1">
    <source>
        <dbReference type="EMBL" id="OPA74562.1"/>
    </source>
</evidence>
<comment type="caution">
    <text evidence="1">The sequence shown here is derived from an EMBL/GenBank/DDBJ whole genome shotgun (WGS) entry which is preliminary data.</text>
</comment>
<dbReference type="RefSeq" id="WP_078501474.1">
    <property type="nucleotide sequence ID" value="NZ_MSZX01000010.1"/>
</dbReference>
<dbReference type="Gene3D" id="2.60.120.1390">
    <property type="match status" value="1"/>
</dbReference>
<organism evidence="1 2">
    <name type="scientific">Paenibacillus selenitireducens</name>
    <dbReference type="NCBI Taxonomy" id="1324314"/>
    <lineage>
        <taxon>Bacteria</taxon>
        <taxon>Bacillati</taxon>
        <taxon>Bacillota</taxon>
        <taxon>Bacilli</taxon>
        <taxon>Bacillales</taxon>
        <taxon>Paenibacillaceae</taxon>
        <taxon>Paenibacillus</taxon>
    </lineage>
</organism>
<protein>
    <recommendedName>
        <fullName evidence="3">DUF2961 domain-containing protein</fullName>
    </recommendedName>
</protein>
<keyword evidence="2" id="KW-1185">Reference proteome</keyword>
<gene>
    <name evidence="1" type="ORF">BVG16_22595</name>
</gene>
<dbReference type="AlphaFoldDB" id="A0A1T2X3Y9"/>
<sequence length="360" mass="40572">MNTFNGLDMGLGNLMRLSNAKTRSISAENFTGEKGRAGMATEGTGAKCARDLGQGWKVSPSVEIKAGTEFTLAEITGPGAFQHIWLTCSPNSWRHMILRMYWDGENQASIEVPLGDFFCNGWCERSNVNSLPVSVNPAGGMNSYWVMPFRKSAKMTVENRMAENVVLYYQIDYTLTEIPADAAYFHAQWRRSNPLKNKDVHTILDGVKGKGHFVGTYIGWQVNNTGWWGEGEIKFYMDGDKEFPTICGTGTEDYFGGAWNFEQPKGEYGVFSTPFLGLHQVIKPDGLYRSQQRFGMYRWHIMDPIRFEEELKVTIQALGWRSGGRYLPLQDDIASTAFWYQAEPHAAYTPLPDNDGLEVI</sequence>
<dbReference type="Proteomes" id="UP000190188">
    <property type="component" value="Unassembled WGS sequence"/>
</dbReference>
<dbReference type="OrthoDB" id="2518538at2"/>
<reference evidence="1 2" key="1">
    <citation type="submission" date="2017-01" db="EMBL/GenBank/DDBJ databases">
        <title>Genome analysis of Paenibacillus selenitrireducens ES3-24.</title>
        <authorList>
            <person name="Xu D."/>
            <person name="Yao R."/>
            <person name="Zheng S."/>
        </authorList>
    </citation>
    <scope>NUCLEOTIDE SEQUENCE [LARGE SCALE GENOMIC DNA]</scope>
    <source>
        <strain evidence="1 2">ES3-24</strain>
    </source>
</reference>
<accession>A0A1T2X3Y9</accession>
<evidence type="ECO:0000313" key="2">
    <source>
        <dbReference type="Proteomes" id="UP000190188"/>
    </source>
</evidence>
<dbReference type="EMBL" id="MSZX01000010">
    <property type="protein sequence ID" value="OPA74562.1"/>
    <property type="molecule type" value="Genomic_DNA"/>
</dbReference>
<dbReference type="STRING" id="1324314.BVG16_22595"/>
<dbReference type="Pfam" id="PF11175">
    <property type="entry name" value="DUF2961"/>
    <property type="match status" value="1"/>
</dbReference>
<evidence type="ECO:0008006" key="3">
    <source>
        <dbReference type="Google" id="ProtNLM"/>
    </source>
</evidence>
<dbReference type="InterPro" id="IPR021345">
    <property type="entry name" value="DUF2961"/>
</dbReference>